<accession>A0A8H5GHV0</accession>
<proteinExistence type="predicted"/>
<feature type="region of interest" description="Disordered" evidence="1">
    <location>
        <begin position="84"/>
        <end position="119"/>
    </location>
</feature>
<evidence type="ECO:0000313" key="3">
    <source>
        <dbReference type="Proteomes" id="UP000559256"/>
    </source>
</evidence>
<feature type="compositionally biased region" description="Low complexity" evidence="1">
    <location>
        <begin position="99"/>
        <end position="118"/>
    </location>
</feature>
<sequence>MSSNRLSVASVSGSKSPYSSDDIPPVPPIPRRPADILTDIPKTSTTGISTEAQSPNSATRAMIRAHEELCDMLGITLIDRRPRRSISFGGKGDAKTKARSPARPYFSSSRPSSMPDSSQLTEAYQAMAADRHAMLATLGILADEP</sequence>
<evidence type="ECO:0000313" key="2">
    <source>
        <dbReference type="EMBL" id="KAF5365252.1"/>
    </source>
</evidence>
<feature type="region of interest" description="Disordered" evidence="1">
    <location>
        <begin position="1"/>
        <end position="59"/>
    </location>
</feature>
<dbReference type="Proteomes" id="UP000559256">
    <property type="component" value="Unassembled WGS sequence"/>
</dbReference>
<gene>
    <name evidence="2" type="ORF">D9758_005391</name>
</gene>
<feature type="compositionally biased region" description="Polar residues" evidence="1">
    <location>
        <begin position="1"/>
        <end position="15"/>
    </location>
</feature>
<keyword evidence="3" id="KW-1185">Reference proteome</keyword>
<dbReference type="EMBL" id="JAACJM010000028">
    <property type="protein sequence ID" value="KAF5365252.1"/>
    <property type="molecule type" value="Genomic_DNA"/>
</dbReference>
<feature type="compositionally biased region" description="Polar residues" evidence="1">
    <location>
        <begin position="41"/>
        <end position="59"/>
    </location>
</feature>
<protein>
    <submittedName>
        <fullName evidence="2">Uncharacterized protein</fullName>
    </submittedName>
</protein>
<dbReference type="OrthoDB" id="3271284at2759"/>
<reference evidence="2 3" key="1">
    <citation type="journal article" date="2020" name="ISME J.">
        <title>Uncovering the hidden diversity of litter-decomposition mechanisms in mushroom-forming fungi.</title>
        <authorList>
            <person name="Floudas D."/>
            <person name="Bentzer J."/>
            <person name="Ahren D."/>
            <person name="Johansson T."/>
            <person name="Persson P."/>
            <person name="Tunlid A."/>
        </authorList>
    </citation>
    <scope>NUCLEOTIDE SEQUENCE [LARGE SCALE GENOMIC DNA]</scope>
    <source>
        <strain evidence="2 3">CBS 291.85</strain>
    </source>
</reference>
<dbReference type="AlphaFoldDB" id="A0A8H5GHV0"/>
<comment type="caution">
    <text evidence="2">The sequence shown here is derived from an EMBL/GenBank/DDBJ whole genome shotgun (WGS) entry which is preliminary data.</text>
</comment>
<name>A0A8H5GHV0_9AGAR</name>
<organism evidence="2 3">
    <name type="scientific">Tetrapyrgos nigripes</name>
    <dbReference type="NCBI Taxonomy" id="182062"/>
    <lineage>
        <taxon>Eukaryota</taxon>
        <taxon>Fungi</taxon>
        <taxon>Dikarya</taxon>
        <taxon>Basidiomycota</taxon>
        <taxon>Agaricomycotina</taxon>
        <taxon>Agaricomycetes</taxon>
        <taxon>Agaricomycetidae</taxon>
        <taxon>Agaricales</taxon>
        <taxon>Marasmiineae</taxon>
        <taxon>Marasmiaceae</taxon>
        <taxon>Tetrapyrgos</taxon>
    </lineage>
</organism>
<evidence type="ECO:0000256" key="1">
    <source>
        <dbReference type="SAM" id="MobiDB-lite"/>
    </source>
</evidence>